<proteinExistence type="inferred from homology"/>
<protein>
    <recommendedName>
        <fullName evidence="6">Molybdopterin molybdenumtransferase</fullName>
        <ecNumber evidence="6">2.10.1.1</ecNumber>
    </recommendedName>
</protein>
<dbReference type="SUPFAM" id="SSF53218">
    <property type="entry name" value="Molybdenum cofactor biosynthesis proteins"/>
    <property type="match status" value="1"/>
</dbReference>
<comment type="function">
    <text evidence="1 6">Catalyzes the insertion of molybdate into adenylated molybdopterin with the concomitant release of AMP.</text>
</comment>
<dbReference type="NCBIfam" id="NF045515">
    <property type="entry name" value="Glp_gephyrin"/>
    <property type="match status" value="1"/>
</dbReference>
<evidence type="ECO:0000256" key="4">
    <source>
        <dbReference type="ARBA" id="ARBA00023150"/>
    </source>
</evidence>
<dbReference type="PANTHER" id="PTHR10192:SF5">
    <property type="entry name" value="GEPHYRIN"/>
    <property type="match status" value="1"/>
</dbReference>
<evidence type="ECO:0000256" key="5">
    <source>
        <dbReference type="ARBA" id="ARBA00047317"/>
    </source>
</evidence>
<dbReference type="InterPro" id="IPR005110">
    <property type="entry name" value="MoeA_linker/N"/>
</dbReference>
<dbReference type="InterPro" id="IPR038987">
    <property type="entry name" value="MoeA-like"/>
</dbReference>
<dbReference type="SUPFAM" id="SSF63867">
    <property type="entry name" value="MoeA C-terminal domain-like"/>
    <property type="match status" value="1"/>
</dbReference>
<evidence type="ECO:0000313" key="9">
    <source>
        <dbReference type="Proteomes" id="UP001375743"/>
    </source>
</evidence>
<dbReference type="EMBL" id="JBBLZC010000001">
    <property type="protein sequence ID" value="MEK0081560.1"/>
    <property type="molecule type" value="Genomic_DNA"/>
</dbReference>
<dbReference type="InterPro" id="IPR036425">
    <property type="entry name" value="MoaB/Mog-like_dom_sf"/>
</dbReference>
<feature type="domain" description="MoaB/Mog" evidence="7">
    <location>
        <begin position="175"/>
        <end position="312"/>
    </location>
</feature>
<dbReference type="Gene3D" id="3.90.105.10">
    <property type="entry name" value="Molybdopterin biosynthesis moea protein, domain 2"/>
    <property type="match status" value="1"/>
</dbReference>
<dbReference type="Pfam" id="PF03454">
    <property type="entry name" value="MoeA_C"/>
    <property type="match status" value="1"/>
</dbReference>
<comment type="pathway">
    <text evidence="2 6">Cofactor biosynthesis; molybdopterin biosynthesis.</text>
</comment>
<evidence type="ECO:0000256" key="2">
    <source>
        <dbReference type="ARBA" id="ARBA00005046"/>
    </source>
</evidence>
<dbReference type="SMART" id="SM00852">
    <property type="entry name" value="MoCF_biosynth"/>
    <property type="match status" value="1"/>
</dbReference>
<keyword evidence="6" id="KW-0479">Metal-binding</keyword>
<dbReference type="InterPro" id="IPR005111">
    <property type="entry name" value="MoeA_C_domain_IV"/>
</dbReference>
<organism evidence="8 9">
    <name type="scientific">Benzoatithermus flavus</name>
    <dbReference type="NCBI Taxonomy" id="3108223"/>
    <lineage>
        <taxon>Bacteria</taxon>
        <taxon>Pseudomonadati</taxon>
        <taxon>Pseudomonadota</taxon>
        <taxon>Alphaproteobacteria</taxon>
        <taxon>Geminicoccales</taxon>
        <taxon>Geminicoccaceae</taxon>
        <taxon>Benzoatithermus</taxon>
    </lineage>
</organism>
<dbReference type="Gene3D" id="2.170.190.11">
    <property type="entry name" value="Molybdopterin biosynthesis moea protein, domain 3"/>
    <property type="match status" value="1"/>
</dbReference>
<evidence type="ECO:0000256" key="1">
    <source>
        <dbReference type="ARBA" id="ARBA00002901"/>
    </source>
</evidence>
<comment type="catalytic activity">
    <reaction evidence="5">
        <text>adenylyl-molybdopterin + molybdate = Mo-molybdopterin + AMP + H(+)</text>
        <dbReference type="Rhea" id="RHEA:35047"/>
        <dbReference type="ChEBI" id="CHEBI:15378"/>
        <dbReference type="ChEBI" id="CHEBI:36264"/>
        <dbReference type="ChEBI" id="CHEBI:62727"/>
        <dbReference type="ChEBI" id="CHEBI:71302"/>
        <dbReference type="ChEBI" id="CHEBI:456215"/>
        <dbReference type="EC" id="2.10.1.1"/>
    </reaction>
</comment>
<dbReference type="InterPro" id="IPR001453">
    <property type="entry name" value="MoaB/Mog_dom"/>
</dbReference>
<comment type="caution">
    <text evidence="8">The sequence shown here is derived from an EMBL/GenBank/DDBJ whole genome shotgun (WGS) entry which is preliminary data.</text>
</comment>
<dbReference type="SUPFAM" id="SSF63882">
    <property type="entry name" value="MoeA N-terminal region -like"/>
    <property type="match status" value="1"/>
</dbReference>
<dbReference type="InterPro" id="IPR008284">
    <property type="entry name" value="MoCF_biosynth_CS"/>
</dbReference>
<dbReference type="RefSeq" id="WP_418157413.1">
    <property type="nucleotide sequence ID" value="NZ_JBBLZC010000001.1"/>
</dbReference>
<evidence type="ECO:0000313" key="8">
    <source>
        <dbReference type="EMBL" id="MEK0081560.1"/>
    </source>
</evidence>
<reference evidence="8 9" key="1">
    <citation type="submission" date="2024-01" db="EMBL/GenBank/DDBJ databases">
        <title>Multi-omics insights into the function and evolution of sodium benzoate biodegradation pathways in Benzoatithermus flavus gen. nov., sp. nov. from hot spring.</title>
        <authorList>
            <person name="Hu C.-J."/>
            <person name="Li W.-J."/>
        </authorList>
    </citation>
    <scope>NUCLEOTIDE SEQUENCE [LARGE SCALE GENOMIC DNA]</scope>
    <source>
        <strain evidence="8 9">SYSU G07066</strain>
    </source>
</reference>
<keyword evidence="4 6" id="KW-0501">Molybdenum cofactor biosynthesis</keyword>
<dbReference type="Gene3D" id="2.40.340.10">
    <property type="entry name" value="MoeA, C-terminal, domain IV"/>
    <property type="match status" value="1"/>
</dbReference>
<evidence type="ECO:0000256" key="6">
    <source>
        <dbReference type="RuleBase" id="RU365090"/>
    </source>
</evidence>
<accession>A0ABU8XK21</accession>
<sequence>MLPVAEAQARILAPLRTMPVEWVALPEALGRVLAQDLLARRDQPPVAVSAMDGYAVRAADTEEAGRVFRLVGEAPAGGSFQGLVGPFETVRIFTGAPLPAGTDAVQIQENATVAGDEVRFDGPVAPGAFVRPAGLDFTLGWKGLAAGTVLDPRALGLAAAMGHLWLPVRRRPRIGLLATGNELRWPGETPEGSQIVSSNTTTLAAMVSGWGAIPVDLGICPDESAALIERLRDAAGLDLLVTTGGASVGDYDLVQAALEAEGLALDFWKIAMRPGKPLLFGSLGALHVLGFPGNPVSTGVCAIVFLRAALQRMLGLPPGLRHGEARLANALAANDRRQDYLRGFRVRGGGEDRVETAGRQDSSMFATFAAADVLVVRSPFDPPKAPGDTVAIVDLREVLASLR</sequence>
<keyword evidence="6" id="KW-0500">Molybdenum</keyword>
<dbReference type="PANTHER" id="PTHR10192">
    <property type="entry name" value="MOLYBDOPTERIN BIOSYNTHESIS PROTEIN"/>
    <property type="match status" value="1"/>
</dbReference>
<dbReference type="Pfam" id="PF00994">
    <property type="entry name" value="MoCF_biosynth"/>
    <property type="match status" value="1"/>
</dbReference>
<comment type="similarity">
    <text evidence="3 6">Belongs to the MoeA family.</text>
</comment>
<keyword evidence="6" id="KW-0808">Transferase</keyword>
<dbReference type="Proteomes" id="UP001375743">
    <property type="component" value="Unassembled WGS sequence"/>
</dbReference>
<dbReference type="InterPro" id="IPR036135">
    <property type="entry name" value="MoeA_linker/N_sf"/>
</dbReference>
<dbReference type="Gene3D" id="3.40.980.10">
    <property type="entry name" value="MoaB/Mog-like domain"/>
    <property type="match status" value="1"/>
</dbReference>
<evidence type="ECO:0000259" key="7">
    <source>
        <dbReference type="SMART" id="SM00852"/>
    </source>
</evidence>
<name>A0ABU8XK21_9PROT</name>
<evidence type="ECO:0000256" key="3">
    <source>
        <dbReference type="ARBA" id="ARBA00010763"/>
    </source>
</evidence>
<dbReference type="InterPro" id="IPR036688">
    <property type="entry name" value="MoeA_C_domain_IV_sf"/>
</dbReference>
<dbReference type="Pfam" id="PF03453">
    <property type="entry name" value="MoeA_N"/>
    <property type="match status" value="1"/>
</dbReference>
<gene>
    <name evidence="8" type="primary">glp</name>
    <name evidence="8" type="ORF">U1T56_00220</name>
</gene>
<dbReference type="PROSITE" id="PS01079">
    <property type="entry name" value="MOCF_BIOSYNTHESIS_2"/>
    <property type="match status" value="1"/>
</dbReference>
<keyword evidence="9" id="KW-1185">Reference proteome</keyword>
<dbReference type="CDD" id="cd00887">
    <property type="entry name" value="MoeA"/>
    <property type="match status" value="1"/>
</dbReference>
<keyword evidence="6" id="KW-0460">Magnesium</keyword>
<comment type="cofactor">
    <cofactor evidence="6">
        <name>Mg(2+)</name>
        <dbReference type="ChEBI" id="CHEBI:18420"/>
    </cofactor>
</comment>
<dbReference type="EC" id="2.10.1.1" evidence="6"/>